<dbReference type="AlphaFoldDB" id="A0A4S2EPN1"/>
<gene>
    <name evidence="2" type="ORF">E5342_09760</name>
</gene>
<evidence type="ECO:0008006" key="4">
    <source>
        <dbReference type="Google" id="ProtNLM"/>
    </source>
</evidence>
<evidence type="ECO:0000313" key="2">
    <source>
        <dbReference type="EMBL" id="TGY57737.1"/>
    </source>
</evidence>
<organism evidence="2 3">
    <name type="scientific">Parabacteroides distasonis</name>
    <dbReference type="NCBI Taxonomy" id="823"/>
    <lineage>
        <taxon>Bacteria</taxon>
        <taxon>Pseudomonadati</taxon>
        <taxon>Bacteroidota</taxon>
        <taxon>Bacteroidia</taxon>
        <taxon>Bacteroidales</taxon>
        <taxon>Tannerellaceae</taxon>
        <taxon>Parabacteroides</taxon>
    </lineage>
</organism>
<feature type="chain" id="PRO_5020896365" description="Major fimbrial subunit protein N-terminal domain-containing protein" evidence="1">
    <location>
        <begin position="28"/>
        <end position="542"/>
    </location>
</feature>
<dbReference type="PROSITE" id="PS51257">
    <property type="entry name" value="PROKAR_LIPOPROTEIN"/>
    <property type="match status" value="1"/>
</dbReference>
<comment type="caution">
    <text evidence="2">The sequence shown here is derived from an EMBL/GenBank/DDBJ whole genome shotgun (WGS) entry which is preliminary data.</text>
</comment>
<accession>A0A4S2EPN1</accession>
<evidence type="ECO:0000256" key="1">
    <source>
        <dbReference type="SAM" id="SignalP"/>
    </source>
</evidence>
<protein>
    <recommendedName>
        <fullName evidence="4">Major fimbrial subunit protein N-terminal domain-containing protein</fullName>
    </recommendedName>
</protein>
<feature type="signal peptide" evidence="1">
    <location>
        <begin position="1"/>
        <end position="27"/>
    </location>
</feature>
<reference evidence="2 3" key="1">
    <citation type="submission" date="2019-04" db="EMBL/GenBank/DDBJ databases">
        <title>Microbes associate with the intestines of laboratory mice.</title>
        <authorList>
            <person name="Navarre W."/>
            <person name="Wong E."/>
            <person name="Huang K."/>
            <person name="Tropini C."/>
            <person name="Ng K."/>
            <person name="Yu B."/>
        </authorList>
    </citation>
    <scope>NUCLEOTIDE SEQUENCE [LARGE SCALE GENOMIC DNA]</scope>
    <source>
        <strain evidence="2 3">NM39_I3</strain>
    </source>
</reference>
<sequence length="542" mass="59356">MRRYTIYNLLTAVVSGLCLCGLFTACGEDRGGDFPDDDPNHCVVTITLRTSRSVRPPQTKAGETITWENDDEYERDITNWLVVAYDESGVLAGYTSSEGTYNKDDVDSCTSVDMRLPVGTYRFYAFANLESLEGGEALLEQIKNTNPASGDLGLSEKALVRAVNILASGNSSIDGRNGTPGKFGGADGIGNRLRIPMSSYAQEHTLRPAPAENTFGIPLIRMIGKVRVEITNNLPQAIIVSKLDIMNLRKGSLPIWLLPWGADKYLEFEGDVDLEQPLAPNFPNDATPPTVNSKDLFAEEILPGADEKQIPGKTDGSADGNVKVYTRYIPETNAAVGENGGGIHLGVEIEGRPRTEHLTGFDFVRRNDLLVIPVVITNITTKLEVAEQRLPIGVYPTALVYGEKTGVQILTPVEHTLQAAGDLSIRFEISSIEGVTGDFTIKGLPQDETVTETAKISSIQVKSDEKRLITAVNGEDCDKKQRFYLPEASVKEGKKGSFTIRTRELGGNVDATVILTLIINYYVGQEKQEMQIPYTIKIRNYK</sequence>
<dbReference type="EMBL" id="SRYM01000023">
    <property type="protein sequence ID" value="TGY57737.1"/>
    <property type="molecule type" value="Genomic_DNA"/>
</dbReference>
<evidence type="ECO:0000313" key="3">
    <source>
        <dbReference type="Proteomes" id="UP000310032"/>
    </source>
</evidence>
<dbReference type="Proteomes" id="UP000310032">
    <property type="component" value="Unassembled WGS sequence"/>
</dbReference>
<name>A0A4S2EPN1_PARDI</name>
<keyword evidence="1" id="KW-0732">Signal</keyword>
<proteinExistence type="predicted"/>